<dbReference type="AlphaFoldDB" id="A0AAV4VNP9"/>
<evidence type="ECO:0000259" key="2">
    <source>
        <dbReference type="PROSITE" id="PS50835"/>
    </source>
</evidence>
<dbReference type="Proteomes" id="UP001054945">
    <property type="component" value="Unassembled WGS sequence"/>
</dbReference>
<keyword evidence="1" id="KW-0472">Membrane</keyword>
<accession>A0AAV4VNP9</accession>
<organism evidence="3 4">
    <name type="scientific">Caerostris extrusa</name>
    <name type="common">Bark spider</name>
    <name type="synonym">Caerostris bankana</name>
    <dbReference type="NCBI Taxonomy" id="172846"/>
    <lineage>
        <taxon>Eukaryota</taxon>
        <taxon>Metazoa</taxon>
        <taxon>Ecdysozoa</taxon>
        <taxon>Arthropoda</taxon>
        <taxon>Chelicerata</taxon>
        <taxon>Arachnida</taxon>
        <taxon>Araneae</taxon>
        <taxon>Araneomorphae</taxon>
        <taxon>Entelegynae</taxon>
        <taxon>Araneoidea</taxon>
        <taxon>Araneidae</taxon>
        <taxon>Caerostris</taxon>
    </lineage>
</organism>
<dbReference type="InterPro" id="IPR013783">
    <property type="entry name" value="Ig-like_fold"/>
</dbReference>
<dbReference type="SUPFAM" id="SSF48726">
    <property type="entry name" value="Immunoglobulin"/>
    <property type="match status" value="1"/>
</dbReference>
<evidence type="ECO:0000256" key="1">
    <source>
        <dbReference type="SAM" id="Phobius"/>
    </source>
</evidence>
<dbReference type="Gene3D" id="2.60.40.10">
    <property type="entry name" value="Immunoglobulins"/>
    <property type="match status" value="1"/>
</dbReference>
<evidence type="ECO:0000313" key="4">
    <source>
        <dbReference type="Proteomes" id="UP001054945"/>
    </source>
</evidence>
<sequence>MTSGVICVTTACINSSPLLFYVQATFNDAQFFFDGVLSFLSFLLRMVFLILVFLCDSKLCTLSGLHLEQGSPTFQPQGHTVNSDSTNWKKAFNTGNRVPQDSDDVWLNCTYDLEKETLYSIKWHKNDVEFYRYIPADVPPGQKYELEGIHIDLTRSSKGNIYMPTTDVNSEGIYRCEVSSEAPIFRTVRGRGR</sequence>
<comment type="caution">
    <text evidence="3">The sequence shown here is derived from an EMBL/GenBank/DDBJ whole genome shotgun (WGS) entry which is preliminary data.</text>
</comment>
<evidence type="ECO:0000313" key="3">
    <source>
        <dbReference type="EMBL" id="GIY71461.1"/>
    </source>
</evidence>
<keyword evidence="1" id="KW-1133">Transmembrane helix</keyword>
<keyword evidence="4" id="KW-1185">Reference proteome</keyword>
<dbReference type="EMBL" id="BPLR01014812">
    <property type="protein sequence ID" value="GIY71461.1"/>
    <property type="molecule type" value="Genomic_DNA"/>
</dbReference>
<protein>
    <recommendedName>
        <fullName evidence="2">Ig-like domain-containing protein</fullName>
    </recommendedName>
</protein>
<keyword evidence="1" id="KW-0812">Transmembrane</keyword>
<proteinExistence type="predicted"/>
<name>A0AAV4VNP9_CAEEX</name>
<reference evidence="3 4" key="1">
    <citation type="submission" date="2021-06" db="EMBL/GenBank/DDBJ databases">
        <title>Caerostris extrusa draft genome.</title>
        <authorList>
            <person name="Kono N."/>
            <person name="Arakawa K."/>
        </authorList>
    </citation>
    <scope>NUCLEOTIDE SEQUENCE [LARGE SCALE GENOMIC DNA]</scope>
</reference>
<dbReference type="PANTHER" id="PTHR21261:SF15">
    <property type="entry name" value="BEATEN PATH IIIA, ISOFORM D-RELATED"/>
    <property type="match status" value="1"/>
</dbReference>
<dbReference type="InterPro" id="IPR007110">
    <property type="entry name" value="Ig-like_dom"/>
</dbReference>
<gene>
    <name evidence="3" type="primary">AVEN_119844_1</name>
    <name evidence="3" type="ORF">CEXT_464111</name>
</gene>
<feature type="transmembrane region" description="Helical" evidence="1">
    <location>
        <begin position="36"/>
        <end position="55"/>
    </location>
</feature>
<dbReference type="PROSITE" id="PS50835">
    <property type="entry name" value="IG_LIKE"/>
    <property type="match status" value="1"/>
</dbReference>
<dbReference type="PANTHER" id="PTHR21261">
    <property type="entry name" value="BEAT PROTEIN"/>
    <property type="match status" value="1"/>
</dbReference>
<feature type="domain" description="Ig-like" evidence="2">
    <location>
        <begin position="76"/>
        <end position="189"/>
    </location>
</feature>
<dbReference type="InterPro" id="IPR036179">
    <property type="entry name" value="Ig-like_dom_sf"/>
</dbReference>